<dbReference type="AlphaFoldDB" id="A0A5C1AHY2"/>
<keyword evidence="2" id="KW-0808">Transferase</keyword>
<evidence type="ECO:0000313" key="3">
    <source>
        <dbReference type="Proteomes" id="UP000324974"/>
    </source>
</evidence>
<dbReference type="InterPro" id="IPR041497">
    <property type="entry name" value="Thump-like"/>
</dbReference>
<reference evidence="3" key="1">
    <citation type="submission" date="2019-08" db="EMBL/GenBank/DDBJ databases">
        <title>Limnoglobus roseus gen. nov., sp. nov., a novel freshwater planctomycete with a giant genome from the family Gemmataceae.</title>
        <authorList>
            <person name="Kulichevskaya I.S."/>
            <person name="Naumoff D.G."/>
            <person name="Miroshnikov K."/>
            <person name="Ivanova A."/>
            <person name="Philippov D.A."/>
            <person name="Hakobyan A."/>
            <person name="Rijpstra I.C."/>
            <person name="Sinninghe Damste J.S."/>
            <person name="Liesack W."/>
            <person name="Dedysh S.N."/>
        </authorList>
    </citation>
    <scope>NUCLEOTIDE SEQUENCE [LARGE SCALE GENOMIC DNA]</scope>
    <source>
        <strain evidence="3">PX52</strain>
    </source>
</reference>
<accession>A0A5C1AHY2</accession>
<protein>
    <submittedName>
        <fullName evidence="2">Class I SAM-dependent methyltransferase</fullName>
    </submittedName>
</protein>
<name>A0A5C1AHY2_9BACT</name>
<dbReference type="Gene3D" id="3.40.50.150">
    <property type="entry name" value="Vaccinia Virus protein VP39"/>
    <property type="match status" value="1"/>
</dbReference>
<evidence type="ECO:0000259" key="1">
    <source>
        <dbReference type="Pfam" id="PF18096"/>
    </source>
</evidence>
<dbReference type="RefSeq" id="WP_149112962.1">
    <property type="nucleotide sequence ID" value="NZ_CP042425.1"/>
</dbReference>
<dbReference type="GO" id="GO:0008168">
    <property type="term" value="F:methyltransferase activity"/>
    <property type="evidence" value="ECO:0007669"/>
    <property type="project" value="UniProtKB-KW"/>
</dbReference>
<feature type="domain" description="THUMP-like" evidence="1">
    <location>
        <begin position="316"/>
        <end position="387"/>
    </location>
</feature>
<evidence type="ECO:0000313" key="2">
    <source>
        <dbReference type="EMBL" id="QEL18450.1"/>
    </source>
</evidence>
<dbReference type="PANTHER" id="PTHR14741">
    <property type="entry name" value="S-ADENOSYLMETHIONINE-DEPENDENT METHYLTRANSFERASE RELATED"/>
    <property type="match status" value="1"/>
</dbReference>
<dbReference type="GO" id="GO:0032259">
    <property type="term" value="P:methylation"/>
    <property type="evidence" value="ECO:0007669"/>
    <property type="project" value="UniProtKB-KW"/>
</dbReference>
<dbReference type="SUPFAM" id="SSF53335">
    <property type="entry name" value="S-adenosyl-L-methionine-dependent methyltransferases"/>
    <property type="match status" value="1"/>
</dbReference>
<dbReference type="PANTHER" id="PTHR14741:SF32">
    <property type="entry name" value="TRIMETHYLGUANOSINE SYNTHASE"/>
    <property type="match status" value="1"/>
</dbReference>
<keyword evidence="3" id="KW-1185">Reference proteome</keyword>
<dbReference type="OrthoDB" id="9810570at2"/>
<dbReference type="KEGG" id="lrs:PX52LOC_05475"/>
<sequence>MDLKTFEELLSPVGQSALAAAMDWQPSEAAFLPTFEKLRKKYPADLAKAAVETAILRGKAASKFPLAKRMYFTREALEQSSSSAVAEHRAKRFRDYATVADLCCGIGADAIALAAAGCHVTAIDRDPLRARMAEANLAACGHAEQSQVLVADVLTDSRPTVDAIFCDPSRRADGRRFLSVADYLPSPQAVLARFPSDFPAGIKLAPGVPQDDLMQFDGEAEFISLNGELKECVIWLGPLRTSARRATVLPTGQTLAAESPAPAPPIHQPLRYVYDPDPAVTRSGLVTDFAQTIDGKLLDSQVAFVTSDRLAETPFATAYEVEETLPFHAKRLGEWMRSHNIGRVTPIKRGSSVDTDELVRRWKLKGDEHRAVLLTVCDGNAVAIIGNRAVATTDSRPLPS</sequence>
<proteinExistence type="predicted"/>
<gene>
    <name evidence="2" type="ORF">PX52LOC_05475</name>
</gene>
<dbReference type="CDD" id="cd02440">
    <property type="entry name" value="AdoMet_MTases"/>
    <property type="match status" value="1"/>
</dbReference>
<dbReference type="Proteomes" id="UP000324974">
    <property type="component" value="Chromosome"/>
</dbReference>
<dbReference type="InterPro" id="IPR029063">
    <property type="entry name" value="SAM-dependent_MTases_sf"/>
</dbReference>
<dbReference type="Pfam" id="PF18096">
    <property type="entry name" value="Thump_like"/>
    <property type="match status" value="1"/>
</dbReference>
<dbReference type="EMBL" id="CP042425">
    <property type="protein sequence ID" value="QEL18450.1"/>
    <property type="molecule type" value="Genomic_DNA"/>
</dbReference>
<keyword evidence="2" id="KW-0489">Methyltransferase</keyword>
<organism evidence="2 3">
    <name type="scientific">Limnoglobus roseus</name>
    <dbReference type="NCBI Taxonomy" id="2598579"/>
    <lineage>
        <taxon>Bacteria</taxon>
        <taxon>Pseudomonadati</taxon>
        <taxon>Planctomycetota</taxon>
        <taxon>Planctomycetia</taxon>
        <taxon>Gemmatales</taxon>
        <taxon>Gemmataceae</taxon>
        <taxon>Limnoglobus</taxon>
    </lineage>
</organism>